<sequence>MELGNLVFGYSRGEYPVPRTDFYYDQLMRLFQAIDPEYNSSYGMDFENATFSTLRYYWGECECGFEERAAEWGNKNNHAPTCYQTVFRLIRKAWRITHPEPKAKMFDVRCERDDNGVVTALSFKPTESKNADKWSAWYDKEQKFMDLLYDTLCAEFDRKYGCAVHCTCDYHERWAKFLETGDHKPDCLIIRPNFLHKSSGLEIRWYKYIGRDSYSNKKLNHKMFAKVIDDCIASLTPDDGIPF</sequence>
<gene>
    <name evidence="1" type="ORF">TM448A00111_0007</name>
    <name evidence="2" type="ORF">TM448B00196_0007</name>
</gene>
<dbReference type="AlphaFoldDB" id="A0A6H1ZAC0"/>
<accession>A0A6H1ZAC0</accession>
<proteinExistence type="predicted"/>
<evidence type="ECO:0000313" key="1">
    <source>
        <dbReference type="EMBL" id="QJA44504.1"/>
    </source>
</evidence>
<dbReference type="EMBL" id="MT143977">
    <property type="protein sequence ID" value="QJA44504.1"/>
    <property type="molecule type" value="Genomic_DNA"/>
</dbReference>
<organism evidence="1">
    <name type="scientific">viral metagenome</name>
    <dbReference type="NCBI Taxonomy" id="1070528"/>
    <lineage>
        <taxon>unclassified sequences</taxon>
        <taxon>metagenomes</taxon>
        <taxon>organismal metagenomes</taxon>
    </lineage>
</organism>
<evidence type="ECO:0000313" key="2">
    <source>
        <dbReference type="EMBL" id="QJH94220.1"/>
    </source>
</evidence>
<dbReference type="EMBL" id="MT144598">
    <property type="protein sequence ID" value="QJH94220.1"/>
    <property type="molecule type" value="Genomic_DNA"/>
</dbReference>
<reference evidence="1" key="1">
    <citation type="submission" date="2020-03" db="EMBL/GenBank/DDBJ databases">
        <title>The deep terrestrial virosphere.</title>
        <authorList>
            <person name="Holmfeldt K."/>
            <person name="Nilsson E."/>
            <person name="Simone D."/>
            <person name="Lopez-Fernandez M."/>
            <person name="Wu X."/>
            <person name="de Brujin I."/>
            <person name="Lundin D."/>
            <person name="Andersson A."/>
            <person name="Bertilsson S."/>
            <person name="Dopson M."/>
        </authorList>
    </citation>
    <scope>NUCLEOTIDE SEQUENCE</scope>
    <source>
        <strain evidence="1">TM448A00111</strain>
        <strain evidence="2">TM448B00196</strain>
    </source>
</reference>
<protein>
    <submittedName>
        <fullName evidence="1">Uncharacterized protein</fullName>
    </submittedName>
</protein>
<name>A0A6H1ZAC0_9ZZZZ</name>